<reference evidence="13 14" key="1">
    <citation type="submission" date="2019-02" db="EMBL/GenBank/DDBJ databases">
        <title>Opniocepnalus argus genome.</title>
        <authorList>
            <person name="Zhou C."/>
            <person name="Xiao S."/>
        </authorList>
    </citation>
    <scope>NUCLEOTIDE SEQUENCE [LARGE SCALE GENOMIC DNA]</scope>
    <source>
        <strain evidence="13">OARG1902GOOAL</strain>
        <tissue evidence="13">Muscle</tissue>
    </source>
</reference>
<evidence type="ECO:0000259" key="12">
    <source>
        <dbReference type="PROSITE" id="PS51233"/>
    </source>
</evidence>
<dbReference type="PROSITE" id="PS50184">
    <property type="entry name" value="VWFC_2"/>
    <property type="match status" value="1"/>
</dbReference>
<dbReference type="PROSITE" id="PS01208">
    <property type="entry name" value="VWFC_1"/>
    <property type="match status" value="1"/>
</dbReference>
<evidence type="ECO:0000256" key="1">
    <source>
        <dbReference type="ARBA" id="ARBA00004613"/>
    </source>
</evidence>
<feature type="signal peptide" evidence="9">
    <location>
        <begin position="1"/>
        <end position="23"/>
    </location>
</feature>
<keyword evidence="2" id="KW-0964">Secreted</keyword>
<keyword evidence="5" id="KW-1015">Disulfide bond</keyword>
<dbReference type="FunFam" id="2.10.25.10:FF:000674">
    <property type="entry name" value="Mucin-2"/>
    <property type="match status" value="1"/>
</dbReference>
<dbReference type="EMBL" id="CM015715">
    <property type="protein sequence ID" value="KAF3688740.1"/>
    <property type="molecule type" value="Genomic_DNA"/>
</dbReference>
<protein>
    <submittedName>
        <fullName evidence="13">Mucin-2</fullName>
    </submittedName>
</protein>
<dbReference type="GO" id="GO:0001568">
    <property type="term" value="P:blood vessel development"/>
    <property type="evidence" value="ECO:0007669"/>
    <property type="project" value="TreeGrafter"/>
</dbReference>
<dbReference type="Proteomes" id="UP000503349">
    <property type="component" value="Chromosome 4"/>
</dbReference>
<dbReference type="SMART" id="SM00214">
    <property type="entry name" value="VWC"/>
    <property type="match status" value="1"/>
</dbReference>
<dbReference type="GO" id="GO:0005615">
    <property type="term" value="C:extracellular space"/>
    <property type="evidence" value="ECO:0007669"/>
    <property type="project" value="TreeGrafter"/>
</dbReference>
<evidence type="ECO:0000256" key="6">
    <source>
        <dbReference type="ARBA" id="ARBA00023180"/>
    </source>
</evidence>
<evidence type="ECO:0000259" key="10">
    <source>
        <dbReference type="PROSITE" id="PS01225"/>
    </source>
</evidence>
<dbReference type="InterPro" id="IPR050780">
    <property type="entry name" value="Mucin_vWF_Thrombospondin_sf"/>
</dbReference>
<feature type="domain" description="CTCK" evidence="10">
    <location>
        <begin position="1038"/>
        <end position="1141"/>
    </location>
</feature>
<dbReference type="Gene3D" id="2.10.25.10">
    <property type="entry name" value="Laminin"/>
    <property type="match status" value="1"/>
</dbReference>
<gene>
    <name evidence="13" type="ORF">EXN66_Car004412</name>
</gene>
<dbReference type="Pfam" id="PF13330">
    <property type="entry name" value="Mucin2_WxxW"/>
    <property type="match status" value="3"/>
</dbReference>
<comment type="caution">
    <text evidence="7">Lacks conserved residue(s) required for the propagation of feature annotation.</text>
</comment>
<sequence>MRWKCVWLCFLAFSFANVYDVQAILARNHVSSICSTWGREHFKTFDGDVYQFPGMCEYNLASDCHETYREFSVHLKREENDGNPTVSYVVVTINDLLFHLTSSRVTLNDLPIKMPYYNAGVQVEKNAVYIKLQSKVGITVMWNGDDAVMVEVDNDYANRTCGLCGDFNGISVYDEFIHNGRIINPVEFGNKHKVHRPNDDCEDPYEEEDNSLESVNVLDSCKEFVSLISTWLGTVFDDISMRGCIAQSECQCKSDKIYNSGDIHIFEASSFHILLQTSFGLQIQIQHVPVMQVYVSLDNSYKGKTRGLCGNYNMVLSDDMKTPQGIVEGTAATFCNSWKANVICADREERLDDPCSLSMENDKYTKSCPKSQTFSYKHQRCQLTCSSLSLQQQSCSSDFLPVDGCSCSEGLYLDENGICVPMAKCPCYHNEVYIKPGKSINIKNEHCVCTNGMLHCHSWQARSSICPSPKTFFNCSDAGTGELGVHCPQTCMNLDSDDCNKCGNKTVLENFGVITENVPCGSTGTTCSKTVRIQLGRTEIKLSKGKHEKEDLGYGTQIPYKIRTVGLYLVVESAIGLAVMWDRKTTVRILLEPQHSEKPIFDEEKQICVEECEGCFYNGSRYDDYEVIYNVTDNLGMCYYAICINSTVIYQNVSCPTTTVQPPTSTIATTPPVTTPTVPPTTPPTETPTTITIATTPATEPPTTTAESTTKTTATPTTPCHKTCKWSEYYDVHNPKFDKSDWETYENITNSGKEICKTRKEIDCRSVDFPDKDFSDFVGETGQVVSCDLEYGLICRREDQVRPPRKCFNYKISVCCEFDKSDWETYENITNSGKELCKTRTEIDCRSVDFPDKDFSDFVGETGQVVSCDLEYGLICRREDQFDKSDWETYENITNSGKELCKTRTEIDCRSVDFPDKDFSDFVGETGQVVSCDLEYGLICRREDQQVTAQQTQFTVHVVLQNSQHVKTRCLDPEGIPREFNERFDYKCQNCICEESTKTVSCKPKACPAPPVANCSGPGFVLVNQTNPSDQCCSAYVCQCQSKTCPVTDMNCPVGYKPDVSVPEGKCCPEHTCGELINSLLDLIKSIRYSEEAASFEHFCSCCKETRFSKRIVDLHCLNGDVVPYTYMHVEECSCNKTECIRAPGQSVRRRRSIMPV</sequence>
<dbReference type="CDD" id="cd19941">
    <property type="entry name" value="TIL"/>
    <property type="match status" value="1"/>
</dbReference>
<dbReference type="SMART" id="SM00041">
    <property type="entry name" value="CT"/>
    <property type="match status" value="1"/>
</dbReference>
<dbReference type="InterPro" id="IPR036084">
    <property type="entry name" value="Ser_inhib-like_sf"/>
</dbReference>
<feature type="compositionally biased region" description="Low complexity" evidence="8">
    <location>
        <begin position="662"/>
        <end position="672"/>
    </location>
</feature>
<dbReference type="PROSITE" id="PS01225">
    <property type="entry name" value="CTCK_2"/>
    <property type="match status" value="1"/>
</dbReference>
<dbReference type="PANTHER" id="PTHR11339">
    <property type="entry name" value="EXTRACELLULAR MATRIX GLYCOPROTEIN RELATED"/>
    <property type="match status" value="1"/>
</dbReference>
<dbReference type="InterPro" id="IPR006207">
    <property type="entry name" value="Cys_knot_C"/>
</dbReference>
<evidence type="ECO:0000256" key="3">
    <source>
        <dbReference type="ARBA" id="ARBA00022729"/>
    </source>
</evidence>
<dbReference type="PANTHER" id="PTHR11339:SF371">
    <property type="entry name" value="MUCIN-2"/>
    <property type="match status" value="1"/>
</dbReference>
<evidence type="ECO:0000256" key="7">
    <source>
        <dbReference type="PROSITE-ProRule" id="PRU00039"/>
    </source>
</evidence>
<dbReference type="InterPro" id="IPR001846">
    <property type="entry name" value="VWF_type-D"/>
</dbReference>
<dbReference type="InterPro" id="IPR025155">
    <property type="entry name" value="WxxW_domain"/>
</dbReference>
<comment type="subcellular location">
    <subcellularLocation>
        <location evidence="1">Secreted</location>
    </subcellularLocation>
</comment>
<dbReference type="AlphaFoldDB" id="A0A6G1PEK8"/>
<dbReference type="InterPro" id="IPR002919">
    <property type="entry name" value="TIL_dom"/>
</dbReference>
<accession>A0A6G1PEK8</accession>
<name>A0A6G1PEK8_CHAAH</name>
<dbReference type="Pfam" id="PF00094">
    <property type="entry name" value="VWD"/>
    <property type="match status" value="2"/>
</dbReference>
<proteinExistence type="predicted"/>
<evidence type="ECO:0000313" key="14">
    <source>
        <dbReference type="Proteomes" id="UP000503349"/>
    </source>
</evidence>
<evidence type="ECO:0000256" key="8">
    <source>
        <dbReference type="SAM" id="MobiDB-lite"/>
    </source>
</evidence>
<evidence type="ECO:0000256" key="4">
    <source>
        <dbReference type="ARBA" id="ARBA00023008"/>
    </source>
</evidence>
<dbReference type="Pfam" id="PF01826">
    <property type="entry name" value="TIL"/>
    <property type="match status" value="1"/>
</dbReference>
<feature type="compositionally biased region" description="Pro residues" evidence="8">
    <location>
        <begin position="673"/>
        <end position="686"/>
    </location>
</feature>
<evidence type="ECO:0000256" key="9">
    <source>
        <dbReference type="SAM" id="SignalP"/>
    </source>
</evidence>
<feature type="chain" id="PRO_5026298095" evidence="9">
    <location>
        <begin position="24"/>
        <end position="1157"/>
    </location>
</feature>
<feature type="compositionally biased region" description="Low complexity" evidence="8">
    <location>
        <begin position="687"/>
        <end position="714"/>
    </location>
</feature>
<evidence type="ECO:0000259" key="11">
    <source>
        <dbReference type="PROSITE" id="PS50184"/>
    </source>
</evidence>
<dbReference type="SMART" id="SM00216">
    <property type="entry name" value="VWD"/>
    <property type="match status" value="1"/>
</dbReference>
<dbReference type="GO" id="GO:0031012">
    <property type="term" value="C:extracellular matrix"/>
    <property type="evidence" value="ECO:0007669"/>
    <property type="project" value="TreeGrafter"/>
</dbReference>
<dbReference type="SUPFAM" id="SSF57567">
    <property type="entry name" value="Serine protease inhibitors"/>
    <property type="match status" value="1"/>
</dbReference>
<feature type="domain" description="VWFD" evidence="12">
    <location>
        <begin position="258"/>
        <end position="345"/>
    </location>
</feature>
<organism evidence="13 14">
    <name type="scientific">Channa argus</name>
    <name type="common">Northern snakehead</name>
    <name type="synonym">Ophicephalus argus</name>
    <dbReference type="NCBI Taxonomy" id="215402"/>
    <lineage>
        <taxon>Eukaryota</taxon>
        <taxon>Metazoa</taxon>
        <taxon>Chordata</taxon>
        <taxon>Craniata</taxon>
        <taxon>Vertebrata</taxon>
        <taxon>Euteleostomi</taxon>
        <taxon>Actinopterygii</taxon>
        <taxon>Neopterygii</taxon>
        <taxon>Teleostei</taxon>
        <taxon>Neoteleostei</taxon>
        <taxon>Acanthomorphata</taxon>
        <taxon>Anabantaria</taxon>
        <taxon>Anabantiformes</taxon>
        <taxon>Channoidei</taxon>
        <taxon>Channidae</taxon>
        <taxon>Channa</taxon>
    </lineage>
</organism>
<dbReference type="PROSITE" id="PS51233">
    <property type="entry name" value="VWFD"/>
    <property type="match status" value="2"/>
</dbReference>
<keyword evidence="14" id="KW-1185">Reference proteome</keyword>
<keyword evidence="6" id="KW-0325">Glycoprotein</keyword>
<dbReference type="GO" id="GO:0045765">
    <property type="term" value="P:regulation of angiogenesis"/>
    <property type="evidence" value="ECO:0007669"/>
    <property type="project" value="TreeGrafter"/>
</dbReference>
<feature type="domain" description="VWFC" evidence="11">
    <location>
        <begin position="968"/>
        <end position="1039"/>
    </location>
</feature>
<feature type="region of interest" description="Disordered" evidence="8">
    <location>
        <begin position="660"/>
        <end position="714"/>
    </location>
</feature>
<keyword evidence="3 9" id="KW-0732">Signal</keyword>
<feature type="domain" description="VWFD" evidence="12">
    <location>
        <begin position="32"/>
        <end position="202"/>
    </location>
</feature>
<keyword evidence="4" id="KW-0186">Copper</keyword>
<dbReference type="InterPro" id="IPR001007">
    <property type="entry name" value="VWF_dom"/>
</dbReference>
<reference evidence="14" key="2">
    <citation type="submission" date="2019-02" db="EMBL/GenBank/DDBJ databases">
        <title>Opniocepnalus argus Var Kimnra genome.</title>
        <authorList>
            <person name="Zhou C."/>
            <person name="Xiao S."/>
        </authorList>
    </citation>
    <scope>NUCLEOTIDE SEQUENCE [LARGE SCALE GENOMIC DNA]</scope>
</reference>
<evidence type="ECO:0000313" key="13">
    <source>
        <dbReference type="EMBL" id="KAF3688740.1"/>
    </source>
</evidence>
<evidence type="ECO:0000256" key="2">
    <source>
        <dbReference type="ARBA" id="ARBA00022525"/>
    </source>
</evidence>
<evidence type="ECO:0000256" key="5">
    <source>
        <dbReference type="ARBA" id="ARBA00023157"/>
    </source>
</evidence>
<dbReference type="PROSITE" id="PS01185">
    <property type="entry name" value="CTCK_1"/>
    <property type="match status" value="1"/>
</dbReference>